<feature type="domain" description="Glycosyl transferase family 1" evidence="2">
    <location>
        <begin position="183"/>
        <end position="340"/>
    </location>
</feature>
<evidence type="ECO:0000256" key="1">
    <source>
        <dbReference type="SAM" id="Phobius"/>
    </source>
</evidence>
<dbReference type="PANTHER" id="PTHR12526">
    <property type="entry name" value="GLYCOSYLTRANSFERASE"/>
    <property type="match status" value="1"/>
</dbReference>
<dbReference type="AlphaFoldDB" id="A0A0R3LR89"/>
<protein>
    <recommendedName>
        <fullName evidence="2">Glycosyl transferase family 1 domain-containing protein</fullName>
    </recommendedName>
</protein>
<dbReference type="CDD" id="cd03801">
    <property type="entry name" value="GT4_PimA-like"/>
    <property type="match status" value="1"/>
</dbReference>
<dbReference type="InterPro" id="IPR001296">
    <property type="entry name" value="Glyco_trans_1"/>
</dbReference>
<dbReference type="GO" id="GO:0016757">
    <property type="term" value="F:glycosyltransferase activity"/>
    <property type="evidence" value="ECO:0007669"/>
    <property type="project" value="InterPro"/>
</dbReference>
<dbReference type="RefSeq" id="WP_057835088.1">
    <property type="nucleotide sequence ID" value="NZ_LLXZ01000059.1"/>
</dbReference>
<evidence type="ECO:0000259" key="2">
    <source>
        <dbReference type="Pfam" id="PF00534"/>
    </source>
</evidence>
<dbReference type="PANTHER" id="PTHR12526:SF631">
    <property type="entry name" value="BLL6306 PROTEIN"/>
    <property type="match status" value="1"/>
</dbReference>
<gene>
    <name evidence="3" type="ORF">CQ12_10530</name>
</gene>
<proteinExistence type="predicted"/>
<sequence>MSATQGTLRLIVATPYGPHGRGGIDRVTDLIIDTIDQRGDLGVKAERLITRGQKNIYWAVVLFAQALVHFLVAAGRGEVDLIHMHLSFRGSVYRKLILAAIARFLGIPYVVHLHAGQFDEFWTNAGTYLRRNINRLFVDSAAIIVLGDYGARVILDRLPSLRDKITILPNASTSPIQPGRGRSESERIRITFLGFILPEKGVPQLVEALGKLALRTDWIATIAGSGEIQQTREQARQLGIADRVEFPGWLGPSETAALLQRTDILALPSFVESLPMAVIEAFACGVAVVATPVGAVPEVIAHERNGLLVPVGDVEALANALNQLLEDGALRRRLGDTARRDHAERYEINNYVKRLVSIWRTAARCRKPETLA</sequence>
<feature type="transmembrane region" description="Helical" evidence="1">
    <location>
        <begin position="56"/>
        <end position="75"/>
    </location>
</feature>
<dbReference type="Gene3D" id="3.40.50.2000">
    <property type="entry name" value="Glycogen Phosphorylase B"/>
    <property type="match status" value="2"/>
</dbReference>
<dbReference type="Proteomes" id="UP000050863">
    <property type="component" value="Unassembled WGS sequence"/>
</dbReference>
<organism evidence="3 4">
    <name type="scientific">Bradyrhizobium jicamae</name>
    <dbReference type="NCBI Taxonomy" id="280332"/>
    <lineage>
        <taxon>Bacteria</taxon>
        <taxon>Pseudomonadati</taxon>
        <taxon>Pseudomonadota</taxon>
        <taxon>Alphaproteobacteria</taxon>
        <taxon>Hyphomicrobiales</taxon>
        <taxon>Nitrobacteraceae</taxon>
        <taxon>Bradyrhizobium</taxon>
    </lineage>
</organism>
<dbReference type="SUPFAM" id="SSF53756">
    <property type="entry name" value="UDP-Glycosyltransferase/glycogen phosphorylase"/>
    <property type="match status" value="1"/>
</dbReference>
<dbReference type="Pfam" id="PF00534">
    <property type="entry name" value="Glycos_transf_1"/>
    <property type="match status" value="1"/>
</dbReference>
<dbReference type="EMBL" id="LLXZ01000059">
    <property type="protein sequence ID" value="KRR10481.1"/>
    <property type="molecule type" value="Genomic_DNA"/>
</dbReference>
<keyword evidence="1" id="KW-0812">Transmembrane</keyword>
<dbReference type="STRING" id="280332.CQ12_10530"/>
<accession>A0A0R3LR89</accession>
<keyword evidence="4" id="KW-1185">Reference proteome</keyword>
<comment type="caution">
    <text evidence="3">The sequence shown here is derived from an EMBL/GenBank/DDBJ whole genome shotgun (WGS) entry which is preliminary data.</text>
</comment>
<evidence type="ECO:0000313" key="3">
    <source>
        <dbReference type="EMBL" id="KRR10481.1"/>
    </source>
</evidence>
<name>A0A0R3LR89_9BRAD</name>
<dbReference type="OrthoDB" id="9783380at2"/>
<reference evidence="3 4" key="1">
    <citation type="submission" date="2014-03" db="EMBL/GenBank/DDBJ databases">
        <title>Bradyrhizobium valentinum sp. nov., isolated from effective nodules of Lupinus mariae-josephae, a lupine endemic of basic-lime soils in Eastern Spain.</title>
        <authorList>
            <person name="Duran D."/>
            <person name="Rey L."/>
            <person name="Navarro A."/>
            <person name="Busquets A."/>
            <person name="Imperial J."/>
            <person name="Ruiz-Argueso T."/>
        </authorList>
    </citation>
    <scope>NUCLEOTIDE SEQUENCE [LARGE SCALE GENOMIC DNA]</scope>
    <source>
        <strain evidence="3 4">PAC68</strain>
    </source>
</reference>
<evidence type="ECO:0000313" key="4">
    <source>
        <dbReference type="Proteomes" id="UP000050863"/>
    </source>
</evidence>
<keyword evidence="1" id="KW-0472">Membrane</keyword>
<keyword evidence="1" id="KW-1133">Transmembrane helix</keyword>